<evidence type="ECO:0000256" key="1">
    <source>
        <dbReference type="SAM" id="Phobius"/>
    </source>
</evidence>
<keyword evidence="1" id="KW-0812">Transmembrane</keyword>
<evidence type="ECO:0000313" key="2">
    <source>
        <dbReference type="EMBL" id="KAK2185161.1"/>
    </source>
</evidence>
<keyword evidence="1" id="KW-0472">Membrane</keyword>
<reference evidence="2" key="1">
    <citation type="journal article" date="2023" name="Mol. Biol. Evol.">
        <title>Third-Generation Sequencing Reveals the Adaptive Role of the Epigenome in Three Deep-Sea Polychaetes.</title>
        <authorList>
            <person name="Perez M."/>
            <person name="Aroh O."/>
            <person name="Sun Y."/>
            <person name="Lan Y."/>
            <person name="Juniper S.K."/>
            <person name="Young C.R."/>
            <person name="Angers B."/>
            <person name="Qian P.Y."/>
        </authorList>
    </citation>
    <scope>NUCLEOTIDE SEQUENCE</scope>
    <source>
        <strain evidence="2">R07B-5</strain>
    </source>
</reference>
<feature type="transmembrane region" description="Helical" evidence="1">
    <location>
        <begin position="71"/>
        <end position="89"/>
    </location>
</feature>
<proteinExistence type="predicted"/>
<dbReference type="EMBL" id="JAODUO010000243">
    <property type="protein sequence ID" value="KAK2185161.1"/>
    <property type="molecule type" value="Genomic_DNA"/>
</dbReference>
<keyword evidence="3" id="KW-1185">Reference proteome</keyword>
<evidence type="ECO:0000313" key="3">
    <source>
        <dbReference type="Proteomes" id="UP001209878"/>
    </source>
</evidence>
<evidence type="ECO:0008006" key="4">
    <source>
        <dbReference type="Google" id="ProtNLM"/>
    </source>
</evidence>
<gene>
    <name evidence="2" type="ORF">NP493_244g00007</name>
</gene>
<dbReference type="Proteomes" id="UP001209878">
    <property type="component" value="Unassembled WGS sequence"/>
</dbReference>
<protein>
    <recommendedName>
        <fullName evidence="4">Transmembrane protein</fullName>
    </recommendedName>
</protein>
<feature type="transmembrane region" description="Helical" evidence="1">
    <location>
        <begin position="7"/>
        <end position="26"/>
    </location>
</feature>
<comment type="caution">
    <text evidence="2">The sequence shown here is derived from an EMBL/GenBank/DDBJ whole genome shotgun (WGS) entry which is preliminary data.</text>
</comment>
<accession>A0AAD9NZ64</accession>
<keyword evidence="1" id="KW-1133">Transmembrane helix</keyword>
<sequence>MSSTLSQVVLQAVPIITLEVLIPWAWEWLFYSNTTIDFAAWLLSVAFLDSAFPGSMPCFHSTRVMVRLWDILRLVSLWITFRLGLYVVHQTLLYMVKDYSKILCSVGLCWLRLIAPLVAILCFTAYLYFASEKKRNMALAAEMEQKWAAEKAQQEAAEAELAMMPQSSSRRRHASGRQASVQHLATMLSIL</sequence>
<feature type="transmembrane region" description="Helical" evidence="1">
    <location>
        <begin position="109"/>
        <end position="129"/>
    </location>
</feature>
<name>A0AAD9NZ64_RIDPI</name>
<organism evidence="2 3">
    <name type="scientific">Ridgeia piscesae</name>
    <name type="common">Tubeworm</name>
    <dbReference type="NCBI Taxonomy" id="27915"/>
    <lineage>
        <taxon>Eukaryota</taxon>
        <taxon>Metazoa</taxon>
        <taxon>Spiralia</taxon>
        <taxon>Lophotrochozoa</taxon>
        <taxon>Annelida</taxon>
        <taxon>Polychaeta</taxon>
        <taxon>Sedentaria</taxon>
        <taxon>Canalipalpata</taxon>
        <taxon>Sabellida</taxon>
        <taxon>Siboglinidae</taxon>
        <taxon>Ridgeia</taxon>
    </lineage>
</organism>
<feature type="transmembrane region" description="Helical" evidence="1">
    <location>
        <begin position="38"/>
        <end position="59"/>
    </location>
</feature>
<dbReference type="AlphaFoldDB" id="A0AAD9NZ64"/>